<comment type="caution">
    <text evidence="2">The sequence shown here is derived from an EMBL/GenBank/DDBJ whole genome shotgun (WGS) entry which is preliminary data.</text>
</comment>
<evidence type="ECO:0000256" key="1">
    <source>
        <dbReference type="SAM" id="Phobius"/>
    </source>
</evidence>
<reference evidence="2" key="2">
    <citation type="submission" date="2020-09" db="EMBL/GenBank/DDBJ databases">
        <authorList>
            <person name="Sun Q."/>
            <person name="Zhou Y."/>
        </authorList>
    </citation>
    <scope>NUCLEOTIDE SEQUENCE</scope>
    <source>
        <strain evidence="2">CGMCC 1.15330</strain>
    </source>
</reference>
<evidence type="ECO:0000313" key="3">
    <source>
        <dbReference type="Proteomes" id="UP000623067"/>
    </source>
</evidence>
<dbReference type="Proteomes" id="UP000623067">
    <property type="component" value="Unassembled WGS sequence"/>
</dbReference>
<accession>A0A916ST55</accession>
<proteinExistence type="predicted"/>
<sequence length="88" mass="9349">MTDPNTTPIVVNTDQTAAQVGVMLRYATTAIGGYLVAKGWITGDFLELVLTLVTVFGPMAYAAWRSHQQKKALVTIAAAAPDDVAVLK</sequence>
<dbReference type="AlphaFoldDB" id="A0A916ST55"/>
<reference evidence="2" key="1">
    <citation type="journal article" date="2014" name="Int. J. Syst. Evol. Microbiol.">
        <title>Complete genome sequence of Corynebacterium casei LMG S-19264T (=DSM 44701T), isolated from a smear-ripened cheese.</title>
        <authorList>
            <consortium name="US DOE Joint Genome Institute (JGI-PGF)"/>
            <person name="Walter F."/>
            <person name="Albersmeier A."/>
            <person name="Kalinowski J."/>
            <person name="Ruckert C."/>
        </authorList>
    </citation>
    <scope>NUCLEOTIDE SEQUENCE</scope>
    <source>
        <strain evidence="2">CGMCC 1.15330</strain>
    </source>
</reference>
<name>A0A916ST55_9SPHN</name>
<keyword evidence="3" id="KW-1185">Reference proteome</keyword>
<keyword evidence="1" id="KW-0472">Membrane</keyword>
<dbReference type="Pfam" id="PF23987">
    <property type="entry name" value="Phage_holin_10"/>
    <property type="match status" value="1"/>
</dbReference>
<organism evidence="2 3">
    <name type="scientific">Sphingomonas metalli</name>
    <dbReference type="NCBI Taxonomy" id="1779358"/>
    <lineage>
        <taxon>Bacteria</taxon>
        <taxon>Pseudomonadati</taxon>
        <taxon>Pseudomonadota</taxon>
        <taxon>Alphaproteobacteria</taxon>
        <taxon>Sphingomonadales</taxon>
        <taxon>Sphingomonadaceae</taxon>
        <taxon>Sphingomonas</taxon>
    </lineage>
</organism>
<dbReference type="InterPro" id="IPR058159">
    <property type="entry name" value="Phage_holin_10"/>
</dbReference>
<keyword evidence="1" id="KW-1133">Transmembrane helix</keyword>
<dbReference type="EMBL" id="BMIH01000001">
    <property type="protein sequence ID" value="GGB15220.1"/>
    <property type="molecule type" value="Genomic_DNA"/>
</dbReference>
<evidence type="ECO:0000313" key="2">
    <source>
        <dbReference type="EMBL" id="GGB15220.1"/>
    </source>
</evidence>
<feature type="transmembrane region" description="Helical" evidence="1">
    <location>
        <begin position="45"/>
        <end position="64"/>
    </location>
</feature>
<gene>
    <name evidence="2" type="ORF">GCM10011380_00800</name>
</gene>
<keyword evidence="1" id="KW-0812">Transmembrane</keyword>
<dbReference type="RefSeq" id="WP_188656652.1">
    <property type="nucleotide sequence ID" value="NZ_BMIH01000001.1"/>
</dbReference>
<protein>
    <submittedName>
        <fullName evidence="2">Uncharacterized protein</fullName>
    </submittedName>
</protein>